<protein>
    <submittedName>
        <fullName evidence="2">Uncharacterized protein</fullName>
    </submittedName>
</protein>
<organism evidence="2 3">
    <name type="scientific">Orientia tsutsugamushi</name>
    <name type="common">Rickettsia tsutsugamushi</name>
    <dbReference type="NCBI Taxonomy" id="784"/>
    <lineage>
        <taxon>Bacteria</taxon>
        <taxon>Pseudomonadati</taxon>
        <taxon>Pseudomonadota</taxon>
        <taxon>Alphaproteobacteria</taxon>
        <taxon>Rickettsiales</taxon>
        <taxon>Rickettsiaceae</taxon>
        <taxon>Rickettsieae</taxon>
        <taxon>Orientia</taxon>
    </lineage>
</organism>
<feature type="transmembrane region" description="Helical" evidence="1">
    <location>
        <begin position="46"/>
        <end position="64"/>
    </location>
</feature>
<proteinExistence type="predicted"/>
<evidence type="ECO:0000313" key="3">
    <source>
        <dbReference type="Proteomes" id="UP000244960"/>
    </source>
</evidence>
<gene>
    <name evidence="2" type="ORF">UT176_01048</name>
</gene>
<keyword evidence="1" id="KW-0472">Membrane</keyword>
<keyword evidence="1" id="KW-1133">Transmembrane helix</keyword>
<dbReference type="EMBL" id="LS398547">
    <property type="protein sequence ID" value="SPR06920.1"/>
    <property type="molecule type" value="Genomic_DNA"/>
</dbReference>
<reference evidence="3" key="1">
    <citation type="submission" date="2018-03" db="EMBL/GenBank/DDBJ databases">
        <authorList>
            <person name="Batty M. E."/>
            <person name="Batty M E."/>
        </authorList>
    </citation>
    <scope>NUCLEOTIDE SEQUENCE [LARGE SCALE GENOMIC DNA]</scope>
</reference>
<sequence length="65" mass="7649">MDEKGFVHSTTRTHRYAAKCMRCYGVYDWYLSKRTNIIVALVDKSLLIPYQFLTAMLILLFLTVE</sequence>
<evidence type="ECO:0000256" key="1">
    <source>
        <dbReference type="SAM" id="Phobius"/>
    </source>
</evidence>
<keyword evidence="1" id="KW-0812">Transmembrane</keyword>
<evidence type="ECO:0000313" key="2">
    <source>
        <dbReference type="EMBL" id="SPR06920.1"/>
    </source>
</evidence>
<accession>A0A2U3R119</accession>
<name>A0A2U3R119_ORITS</name>
<dbReference type="AlphaFoldDB" id="A0A2U3R119"/>
<dbReference type="Proteomes" id="UP000244960">
    <property type="component" value="Chromosome I"/>
</dbReference>